<keyword evidence="4" id="KW-0675">Receptor</keyword>
<dbReference type="Pfam" id="PF13620">
    <property type="entry name" value="CarboxypepD_reg"/>
    <property type="match status" value="1"/>
</dbReference>
<evidence type="ECO:0000313" key="4">
    <source>
        <dbReference type="EMBL" id="HBJ09960.1"/>
    </source>
</evidence>
<accession>A0A354M621</accession>
<dbReference type="Gene3D" id="2.60.40.1120">
    <property type="entry name" value="Carboxypeptidase-like, regulatory domain"/>
    <property type="match status" value="1"/>
</dbReference>
<evidence type="ECO:0000256" key="2">
    <source>
        <dbReference type="SAM" id="SignalP"/>
    </source>
</evidence>
<evidence type="ECO:0000313" key="5">
    <source>
        <dbReference type="Proteomes" id="UP000262954"/>
    </source>
</evidence>
<comment type="caution">
    <text evidence="4">The sequence shown here is derived from an EMBL/GenBank/DDBJ whole genome shotgun (WGS) entry which is preliminary data.</text>
</comment>
<dbReference type="Proteomes" id="UP000262954">
    <property type="component" value="Unassembled WGS sequence"/>
</dbReference>
<sequence length="959" mass="107094">MMKGKRLIAALLCLLTIVSVTAQQSQSSGKVTQNAKVGKISVNGLVKDESGQPMEAVVVKLLVQKDSSMVTGGVTGANGRFLLSRINAGNYKIVFSYLGYKTISKSTKFSVQDSSVSLGTVVMEPANIELKEAVVVGKVPDIVTKEDTVEYNAGSFKTQPNAVIEDLLKKLPGVEVDKDGKIKAQGKEVKKILLDGKEFFSDDPKVASKNLPANIIEKLQVIDRKSDEARFSGVDDGEDETIINLTVKKGMKKGWFGHVTGGAGTDKRYEFNGMLNRLVDETQISFLGGTNNTGNMGAGDMGASMFSGSSRRFGGGGGKGTTTSTTTGANFNMGKTDQLRFGGDIRYGYSNNDVWQKSEQQNFLKDSISYDNSEKTYNTKSHNINMNFRLHWEIDTLTVLEFMPTFGYNKSKMYNHSTSATLGGHSGEEESLRDSINSGEMLSSSDGHGYNFSGRLSLSRRFRSKQGRQMTFSFNFSSNRNEEDGMSYSRNLFYLNDSVSVVDQKDDNRNWGGSFGVRVTYVEPIFKNHFLTFAYNYNYNYSNADRMAYNIPADGSGELQLDSLYSNRFRNVFQSHRISVGLRGTYPKFRYNVGFDMNPSSSESENLMDHARDVPGKMVFNYSPLFNAAYRISKQKSLNLEYRGRTRQPSVSQLQPVQNITNPLRISKGNPDLNPSYSNNFRLRYNSFEPEKQRGLMAFVNGSFTLNSIVNQTTYDNNTGVQTTMPVNVNGVWNVNGMVMYNMPFKNKKFRFNTMTNASYNHNIGFVNTGGKESERNISRTVNVYENMGLNYNSDLFDVGITGNYSYALTENSIQSRERQQTMNFGGGMDVAVYIPGNVTVGTDLRYSGSSGYSAGYDRNRWMWNAQASWQFLKGKQATLMFKIYDILKQVSNISRTATGNYIQDVEYNTLSSYCMLYFSYRFNTMGKRQQRSGRPDGPPGMMRERGGGRPPVGGMRPF</sequence>
<evidence type="ECO:0000256" key="1">
    <source>
        <dbReference type="SAM" id="MobiDB-lite"/>
    </source>
</evidence>
<name>A0A354M621_9BACT</name>
<reference evidence="4 5" key="1">
    <citation type="journal article" date="2018" name="Nat. Biotechnol.">
        <title>A standardized bacterial taxonomy based on genome phylogeny substantially revises the tree of life.</title>
        <authorList>
            <person name="Parks D.H."/>
            <person name="Chuvochina M."/>
            <person name="Waite D.W."/>
            <person name="Rinke C."/>
            <person name="Skarshewski A."/>
            <person name="Chaumeil P.A."/>
            <person name="Hugenholtz P."/>
        </authorList>
    </citation>
    <scope>NUCLEOTIDE SEQUENCE [LARGE SCALE GENOMIC DNA]</scope>
    <source>
        <strain evidence="4">UBA11482</strain>
    </source>
</reference>
<dbReference type="SUPFAM" id="SSF49464">
    <property type="entry name" value="Carboxypeptidase regulatory domain-like"/>
    <property type="match status" value="1"/>
</dbReference>
<keyword evidence="2" id="KW-0732">Signal</keyword>
<dbReference type="SUPFAM" id="SSF56935">
    <property type="entry name" value="Porins"/>
    <property type="match status" value="1"/>
</dbReference>
<dbReference type="EMBL" id="DNWC01000166">
    <property type="protein sequence ID" value="HBJ09960.1"/>
    <property type="molecule type" value="Genomic_DNA"/>
</dbReference>
<dbReference type="InterPro" id="IPR008969">
    <property type="entry name" value="CarboxyPept-like_regulatory"/>
</dbReference>
<dbReference type="InterPro" id="IPR041700">
    <property type="entry name" value="OMP_b-brl_3"/>
</dbReference>
<feature type="signal peptide" evidence="2">
    <location>
        <begin position="1"/>
        <end position="22"/>
    </location>
</feature>
<proteinExistence type="predicted"/>
<feature type="domain" description="Outer membrane protein beta-barrel" evidence="3">
    <location>
        <begin position="465"/>
        <end position="780"/>
    </location>
</feature>
<evidence type="ECO:0000259" key="3">
    <source>
        <dbReference type="Pfam" id="PF14905"/>
    </source>
</evidence>
<gene>
    <name evidence="4" type="ORF">DDY73_13265</name>
</gene>
<dbReference type="AlphaFoldDB" id="A0A354M621"/>
<feature type="chain" id="PRO_5016735155" evidence="2">
    <location>
        <begin position="23"/>
        <end position="959"/>
    </location>
</feature>
<dbReference type="Pfam" id="PF14905">
    <property type="entry name" value="OMP_b-brl_3"/>
    <property type="match status" value="1"/>
</dbReference>
<protein>
    <submittedName>
        <fullName evidence="4">TonB-dependent receptor</fullName>
    </submittedName>
</protein>
<organism evidence="4 5">
    <name type="scientific">Coprobacter fastidiosus</name>
    <dbReference type="NCBI Taxonomy" id="1099853"/>
    <lineage>
        <taxon>Bacteria</taxon>
        <taxon>Pseudomonadati</taxon>
        <taxon>Bacteroidota</taxon>
        <taxon>Bacteroidia</taxon>
        <taxon>Bacteroidales</taxon>
        <taxon>Barnesiellaceae</taxon>
        <taxon>Coprobacter</taxon>
    </lineage>
</organism>
<feature type="region of interest" description="Disordered" evidence="1">
    <location>
        <begin position="928"/>
        <end position="959"/>
    </location>
</feature>